<sequence length="107" mass="12175">MVVVRVSEGLLEGEVVRSVLGREYCSFKGIPYAQPPIGDLRFKLSRILVQIRTIISYFNAWVSARKIPWPTFHAADSNCRHPSPSVPHTRLATQREFLPVPHSMTFI</sequence>
<protein>
    <recommendedName>
        <fullName evidence="2">Carboxylesterase type B domain-containing protein</fullName>
    </recommendedName>
</protein>
<dbReference type="Proteomes" id="UP000299102">
    <property type="component" value="Unassembled WGS sequence"/>
</dbReference>
<proteinExistence type="predicted"/>
<dbReference type="EMBL" id="BGZK01000559">
    <property type="protein sequence ID" value="GBP50150.1"/>
    <property type="molecule type" value="Genomic_DNA"/>
</dbReference>
<feature type="domain" description="Carboxylesterase type B" evidence="2">
    <location>
        <begin position="3"/>
        <end position="44"/>
    </location>
</feature>
<keyword evidence="1" id="KW-0325">Glycoprotein</keyword>
<comment type="caution">
    <text evidence="3">The sequence shown here is derived from an EMBL/GenBank/DDBJ whole genome shotgun (WGS) entry which is preliminary data.</text>
</comment>
<name>A0A4C1WH16_EUMVA</name>
<evidence type="ECO:0000259" key="2">
    <source>
        <dbReference type="Pfam" id="PF00135"/>
    </source>
</evidence>
<evidence type="ECO:0000313" key="4">
    <source>
        <dbReference type="Proteomes" id="UP000299102"/>
    </source>
</evidence>
<dbReference type="OrthoDB" id="19653at2759"/>
<evidence type="ECO:0000313" key="3">
    <source>
        <dbReference type="EMBL" id="GBP50150.1"/>
    </source>
</evidence>
<evidence type="ECO:0000256" key="1">
    <source>
        <dbReference type="ARBA" id="ARBA00023180"/>
    </source>
</evidence>
<dbReference type="InterPro" id="IPR002018">
    <property type="entry name" value="CarbesteraseB"/>
</dbReference>
<dbReference type="InterPro" id="IPR029058">
    <property type="entry name" value="AB_hydrolase_fold"/>
</dbReference>
<organism evidence="3 4">
    <name type="scientific">Eumeta variegata</name>
    <name type="common">Bagworm moth</name>
    <name type="synonym">Eumeta japonica</name>
    <dbReference type="NCBI Taxonomy" id="151549"/>
    <lineage>
        <taxon>Eukaryota</taxon>
        <taxon>Metazoa</taxon>
        <taxon>Ecdysozoa</taxon>
        <taxon>Arthropoda</taxon>
        <taxon>Hexapoda</taxon>
        <taxon>Insecta</taxon>
        <taxon>Pterygota</taxon>
        <taxon>Neoptera</taxon>
        <taxon>Endopterygota</taxon>
        <taxon>Lepidoptera</taxon>
        <taxon>Glossata</taxon>
        <taxon>Ditrysia</taxon>
        <taxon>Tineoidea</taxon>
        <taxon>Psychidae</taxon>
        <taxon>Oiketicinae</taxon>
        <taxon>Eumeta</taxon>
    </lineage>
</organism>
<gene>
    <name evidence="3" type="ORF">EVAR_42831_1</name>
</gene>
<dbReference type="STRING" id="151549.A0A4C1WH16"/>
<dbReference type="SUPFAM" id="SSF53474">
    <property type="entry name" value="alpha/beta-Hydrolases"/>
    <property type="match status" value="1"/>
</dbReference>
<dbReference type="Gene3D" id="3.40.50.1820">
    <property type="entry name" value="alpha/beta hydrolase"/>
    <property type="match status" value="1"/>
</dbReference>
<dbReference type="AlphaFoldDB" id="A0A4C1WH16"/>
<reference evidence="3 4" key="1">
    <citation type="journal article" date="2019" name="Commun. Biol.">
        <title>The bagworm genome reveals a unique fibroin gene that provides high tensile strength.</title>
        <authorList>
            <person name="Kono N."/>
            <person name="Nakamura H."/>
            <person name="Ohtoshi R."/>
            <person name="Tomita M."/>
            <person name="Numata K."/>
            <person name="Arakawa K."/>
        </authorList>
    </citation>
    <scope>NUCLEOTIDE SEQUENCE [LARGE SCALE GENOMIC DNA]</scope>
</reference>
<keyword evidence="4" id="KW-1185">Reference proteome</keyword>
<accession>A0A4C1WH16</accession>
<dbReference type="Pfam" id="PF00135">
    <property type="entry name" value="COesterase"/>
    <property type="match status" value="1"/>
</dbReference>